<sequence length="124" mass="13474">MASCSQIFDANYDANVAGIMAIYRGILFSKDCGLEPCVVESDKDVAVFRVCNDNFQNASFGTILAEINDLRVSVGGLNIRAIPSQANGVAQSLAKYALVIMENNFWMEDFPDCIRGLVEADIPS</sequence>
<gene>
    <name evidence="2" type="ORF">LWI29_012693</name>
</gene>
<dbReference type="AlphaFoldDB" id="A0AA39SUY7"/>
<dbReference type="Pfam" id="PF13456">
    <property type="entry name" value="RVT_3"/>
    <property type="match status" value="1"/>
</dbReference>
<protein>
    <recommendedName>
        <fullName evidence="1">RNase H type-1 domain-containing protein</fullName>
    </recommendedName>
</protein>
<proteinExistence type="predicted"/>
<organism evidence="2 3">
    <name type="scientific">Acer saccharum</name>
    <name type="common">Sugar maple</name>
    <dbReference type="NCBI Taxonomy" id="4024"/>
    <lineage>
        <taxon>Eukaryota</taxon>
        <taxon>Viridiplantae</taxon>
        <taxon>Streptophyta</taxon>
        <taxon>Embryophyta</taxon>
        <taxon>Tracheophyta</taxon>
        <taxon>Spermatophyta</taxon>
        <taxon>Magnoliopsida</taxon>
        <taxon>eudicotyledons</taxon>
        <taxon>Gunneridae</taxon>
        <taxon>Pentapetalae</taxon>
        <taxon>rosids</taxon>
        <taxon>malvids</taxon>
        <taxon>Sapindales</taxon>
        <taxon>Sapindaceae</taxon>
        <taxon>Hippocastanoideae</taxon>
        <taxon>Acereae</taxon>
        <taxon>Acer</taxon>
    </lineage>
</organism>
<dbReference type="GO" id="GO:0003676">
    <property type="term" value="F:nucleic acid binding"/>
    <property type="evidence" value="ECO:0007669"/>
    <property type="project" value="InterPro"/>
</dbReference>
<feature type="domain" description="RNase H type-1" evidence="1">
    <location>
        <begin position="3"/>
        <end position="97"/>
    </location>
</feature>
<dbReference type="InterPro" id="IPR036397">
    <property type="entry name" value="RNaseH_sf"/>
</dbReference>
<dbReference type="EMBL" id="JAUESC010000003">
    <property type="protein sequence ID" value="KAK0600202.1"/>
    <property type="molecule type" value="Genomic_DNA"/>
</dbReference>
<keyword evidence="3" id="KW-1185">Reference proteome</keyword>
<evidence type="ECO:0000313" key="3">
    <source>
        <dbReference type="Proteomes" id="UP001168877"/>
    </source>
</evidence>
<name>A0AA39SUY7_ACESA</name>
<dbReference type="InterPro" id="IPR002156">
    <property type="entry name" value="RNaseH_domain"/>
</dbReference>
<comment type="caution">
    <text evidence="2">The sequence shown here is derived from an EMBL/GenBank/DDBJ whole genome shotgun (WGS) entry which is preliminary data.</text>
</comment>
<evidence type="ECO:0000313" key="2">
    <source>
        <dbReference type="EMBL" id="KAK0600202.1"/>
    </source>
</evidence>
<evidence type="ECO:0000259" key="1">
    <source>
        <dbReference type="Pfam" id="PF13456"/>
    </source>
</evidence>
<dbReference type="Gene3D" id="3.30.420.10">
    <property type="entry name" value="Ribonuclease H-like superfamily/Ribonuclease H"/>
    <property type="match status" value="1"/>
</dbReference>
<reference evidence="2" key="2">
    <citation type="submission" date="2023-06" db="EMBL/GenBank/DDBJ databases">
        <authorList>
            <person name="Swenson N.G."/>
            <person name="Wegrzyn J.L."/>
            <person name="Mcevoy S.L."/>
        </authorList>
    </citation>
    <scope>NUCLEOTIDE SEQUENCE</scope>
    <source>
        <strain evidence="2">NS2018</strain>
        <tissue evidence="2">Leaf</tissue>
    </source>
</reference>
<accession>A0AA39SUY7</accession>
<dbReference type="GO" id="GO:0004523">
    <property type="term" value="F:RNA-DNA hybrid ribonuclease activity"/>
    <property type="evidence" value="ECO:0007669"/>
    <property type="project" value="InterPro"/>
</dbReference>
<reference evidence="2" key="1">
    <citation type="journal article" date="2022" name="Plant J.">
        <title>Strategies of tolerance reflected in two North American maple genomes.</title>
        <authorList>
            <person name="McEvoy S.L."/>
            <person name="Sezen U.U."/>
            <person name="Trouern-Trend A."/>
            <person name="McMahon S.M."/>
            <person name="Schaberg P.G."/>
            <person name="Yang J."/>
            <person name="Wegrzyn J.L."/>
            <person name="Swenson N.G."/>
        </authorList>
    </citation>
    <scope>NUCLEOTIDE SEQUENCE</scope>
    <source>
        <strain evidence="2">NS2018</strain>
    </source>
</reference>
<dbReference type="Proteomes" id="UP001168877">
    <property type="component" value="Unassembled WGS sequence"/>
</dbReference>